<feature type="transmembrane region" description="Helical" evidence="1">
    <location>
        <begin position="348"/>
        <end position="375"/>
    </location>
</feature>
<dbReference type="Proteomes" id="UP000323824">
    <property type="component" value="Chromosome"/>
</dbReference>
<dbReference type="InterPro" id="IPR012507">
    <property type="entry name" value="YibE_F"/>
</dbReference>
<evidence type="ECO:0000313" key="2">
    <source>
        <dbReference type="EMBL" id="QEN05334.1"/>
    </source>
</evidence>
<dbReference type="PANTHER" id="PTHR41771:SF1">
    <property type="entry name" value="MEMBRANE PROTEIN"/>
    <property type="match status" value="1"/>
</dbReference>
<feature type="transmembrane region" description="Helical" evidence="1">
    <location>
        <begin position="153"/>
        <end position="173"/>
    </location>
</feature>
<keyword evidence="1" id="KW-0812">Transmembrane</keyword>
<dbReference type="AlphaFoldDB" id="A0A5C1QFC5"/>
<reference evidence="2 3" key="1">
    <citation type="submission" date="2019-02" db="EMBL/GenBank/DDBJ databases">
        <authorList>
            <person name="Fomenkov A."/>
            <person name="Dubinina G."/>
            <person name="Grabovich M."/>
            <person name="Vincze T."/>
            <person name="Roberts R.J."/>
        </authorList>
    </citation>
    <scope>NUCLEOTIDE SEQUENCE [LARGE SCALE GENOMIC DNA]</scope>
    <source>
        <strain evidence="2 3">P</strain>
    </source>
</reference>
<keyword evidence="1" id="KW-1133">Transmembrane helix</keyword>
<dbReference type="OrthoDB" id="5753718at2"/>
<feature type="transmembrane region" description="Helical" evidence="1">
    <location>
        <begin position="241"/>
        <end position="263"/>
    </location>
</feature>
<sequence>MIFSDTKKRRDILFFFLVLVCSVVIFIIPGPKMGSQATNTLRVKAKVISVDNSEVNQFGIVKTGDQTVVAEILNSRFKGKHINAVNILMGKMEFDKIFTEGDTVLATLNIDENTDEVLFGNIVDHYRINLELVLFLLFVGLLVFYSGWTGVRAIVSFIFTGLMIWKVLIPGFLAGLSPIILSNSVVAIFTGVIIFLIAGFNRTGVNAFASAISGVIVTTVLALLFGALFKIHGATKPFTEMLLYAGYAHLNITDIFLSGIFLASSGAVMDIAMDVSASMTEVLNKKPDITRKELFLSGIKVGRAVIGTMTTTLLLAYSGGYTGLLMVFVAQGTPGINILNLNYVAAEVLHTLVGSFGLVIVAPLTAFLGSFILLYDRKE</sequence>
<dbReference type="KEGG" id="sper:EW093_11635"/>
<dbReference type="PANTHER" id="PTHR41771">
    <property type="entry name" value="MEMBRANE PROTEIN-RELATED"/>
    <property type="match status" value="1"/>
</dbReference>
<reference evidence="2 3" key="2">
    <citation type="submission" date="2019-09" db="EMBL/GenBank/DDBJ databases">
        <title>Complete Genome Sequence and Methylome Analysis of free living Spirochaetas.</title>
        <authorList>
            <person name="Leshcheva N."/>
            <person name="Mikheeva N."/>
        </authorList>
    </citation>
    <scope>NUCLEOTIDE SEQUENCE [LARGE SCALE GENOMIC DNA]</scope>
    <source>
        <strain evidence="2 3">P</strain>
    </source>
</reference>
<name>A0A5C1QFC5_9SPIO</name>
<evidence type="ECO:0000256" key="1">
    <source>
        <dbReference type="SAM" id="Phobius"/>
    </source>
</evidence>
<feature type="transmembrane region" description="Helical" evidence="1">
    <location>
        <begin position="179"/>
        <end position="200"/>
    </location>
</feature>
<accession>A0A5C1QFC5</accession>
<proteinExistence type="predicted"/>
<dbReference type="EMBL" id="CP035807">
    <property type="protein sequence ID" value="QEN05334.1"/>
    <property type="molecule type" value="Genomic_DNA"/>
</dbReference>
<feature type="transmembrane region" description="Helical" evidence="1">
    <location>
        <begin position="207"/>
        <end position="229"/>
    </location>
</feature>
<dbReference type="Pfam" id="PF07907">
    <property type="entry name" value="YibE_F"/>
    <property type="match status" value="1"/>
</dbReference>
<feature type="transmembrane region" description="Helical" evidence="1">
    <location>
        <begin position="301"/>
        <end position="328"/>
    </location>
</feature>
<keyword evidence="3" id="KW-1185">Reference proteome</keyword>
<protein>
    <submittedName>
        <fullName evidence="2">YibE/F family protein</fullName>
    </submittedName>
</protein>
<keyword evidence="1" id="KW-0472">Membrane</keyword>
<feature type="transmembrane region" description="Helical" evidence="1">
    <location>
        <begin position="128"/>
        <end position="146"/>
    </location>
</feature>
<gene>
    <name evidence="2" type="ORF">EW093_11635</name>
</gene>
<organism evidence="2 3">
    <name type="scientific">Thiospirochaeta perfilievii</name>
    <dbReference type="NCBI Taxonomy" id="252967"/>
    <lineage>
        <taxon>Bacteria</taxon>
        <taxon>Pseudomonadati</taxon>
        <taxon>Spirochaetota</taxon>
        <taxon>Spirochaetia</taxon>
        <taxon>Spirochaetales</taxon>
        <taxon>Spirochaetaceae</taxon>
        <taxon>Thiospirochaeta</taxon>
    </lineage>
</organism>
<evidence type="ECO:0000313" key="3">
    <source>
        <dbReference type="Proteomes" id="UP000323824"/>
    </source>
</evidence>
<feature type="transmembrane region" description="Helical" evidence="1">
    <location>
        <begin position="12"/>
        <end position="30"/>
    </location>
</feature>